<dbReference type="Pfam" id="PF10092">
    <property type="entry name" value="DUF2330"/>
    <property type="match status" value="1"/>
</dbReference>
<reference evidence="2" key="1">
    <citation type="submission" date="2020-10" db="EMBL/GenBank/DDBJ databases">
        <authorList>
            <person name="Castelo-Branco R."/>
            <person name="Eusebio N."/>
            <person name="Adriana R."/>
            <person name="Vieira A."/>
            <person name="Brugerolle De Fraissinette N."/>
            <person name="Rezende De Castro R."/>
            <person name="Schneider M.P."/>
            <person name="Vasconcelos V."/>
            <person name="Leao P.N."/>
        </authorList>
    </citation>
    <scope>NUCLEOTIDE SEQUENCE</scope>
    <source>
        <strain evidence="2">LEGE 06105</strain>
    </source>
</reference>
<evidence type="ECO:0000313" key="2">
    <source>
        <dbReference type="EMBL" id="MBE9212190.1"/>
    </source>
</evidence>
<keyword evidence="3" id="KW-1185">Reference proteome</keyword>
<protein>
    <submittedName>
        <fullName evidence="2">DUF2330 domain-containing protein</fullName>
    </submittedName>
</protein>
<dbReference type="InterPro" id="IPR016838">
    <property type="entry name" value="UCP026449"/>
</dbReference>
<dbReference type="EMBL" id="JADEWL010000011">
    <property type="protein sequence ID" value="MBE9212190.1"/>
    <property type="molecule type" value="Genomic_DNA"/>
</dbReference>
<evidence type="ECO:0000313" key="3">
    <source>
        <dbReference type="Proteomes" id="UP000620559"/>
    </source>
</evidence>
<proteinExistence type="predicted"/>
<dbReference type="AlphaFoldDB" id="A0A8J7F0E4"/>
<sequence>MKFQRLLISVLLAFVIAICFTPSALAFCGFYVAKADSKLYNKASQVVIARKDNRTVLTMANDYQGDVKDFAMVVPVPTVLKEEQVIVAKPKIIERLDAFSAPRLVEYFDEDPCAPAYEREIQNNLPMSAPAPTTQASKRSDRNLGVTVEAQFNVGEYDIVILSAKESRGLERWLHGNGYKIPRGAKQLLNPYIRQNMKFFVAKVNLEKFDENGYQNLRPLQIAYESSKFMLPIRLGMVNSTSEQDLIAYILSSKGQTELTNYRTVKVPSEVNIPVYVKEEFGNFYKSMFQTSYTKEDKKVAFLEYAWDMGNCDPCSADPLNREELIDAGVFWLDDNSSGIVPPGFRGGFPSSNVFVTRLHVRYTRDKFPEDLMFQETSNRDSFQGRYVLQHPFTGETNCSAARQYQKSLRNRFEKEAQTLAKLTNWNIQDIRQKMKIEGQVSSSFWQTFLSWLGM</sequence>
<organism evidence="2 3">
    <name type="scientific">Plectonema cf. radiosum LEGE 06105</name>
    <dbReference type="NCBI Taxonomy" id="945769"/>
    <lineage>
        <taxon>Bacteria</taxon>
        <taxon>Bacillati</taxon>
        <taxon>Cyanobacteriota</taxon>
        <taxon>Cyanophyceae</taxon>
        <taxon>Oscillatoriophycideae</taxon>
        <taxon>Oscillatoriales</taxon>
        <taxon>Microcoleaceae</taxon>
        <taxon>Plectonema</taxon>
    </lineage>
</organism>
<gene>
    <name evidence="2" type="ORF">IQ247_05605</name>
</gene>
<dbReference type="Proteomes" id="UP000620559">
    <property type="component" value="Unassembled WGS sequence"/>
</dbReference>
<name>A0A8J7F0E4_9CYAN</name>
<comment type="caution">
    <text evidence="2">The sequence shown here is derived from an EMBL/GenBank/DDBJ whole genome shotgun (WGS) entry which is preliminary data.</text>
</comment>
<dbReference type="RefSeq" id="WP_193917891.1">
    <property type="nucleotide sequence ID" value="NZ_JADEWL010000011.1"/>
</dbReference>
<accession>A0A8J7F0E4</accession>
<keyword evidence="1" id="KW-0732">Signal</keyword>
<dbReference type="InterPro" id="IPR019283">
    <property type="entry name" value="DUF2330"/>
</dbReference>
<evidence type="ECO:0000256" key="1">
    <source>
        <dbReference type="SAM" id="SignalP"/>
    </source>
</evidence>
<dbReference type="PIRSF" id="PIRSF026449">
    <property type="entry name" value="UCP026449"/>
    <property type="match status" value="1"/>
</dbReference>
<feature type="chain" id="PRO_5035160170" evidence="1">
    <location>
        <begin position="27"/>
        <end position="455"/>
    </location>
</feature>
<feature type="signal peptide" evidence="1">
    <location>
        <begin position="1"/>
        <end position="26"/>
    </location>
</feature>